<feature type="domain" description="HTH araC/xylS-type" evidence="4">
    <location>
        <begin position="1"/>
        <end position="75"/>
    </location>
</feature>
<keyword evidence="6" id="KW-1185">Reference proteome</keyword>
<reference evidence="5" key="2">
    <citation type="submission" date="2022-06" db="EMBL/GenBank/DDBJ databases">
        <title>Xiashengella guii gen. nov. sp. nov., a bacterium isolated form anaerobic digestion tank.</title>
        <authorList>
            <person name="Huang H."/>
        </authorList>
    </citation>
    <scope>NUCLEOTIDE SEQUENCE</scope>
    <source>
        <strain evidence="5">Ai-910</strain>
    </source>
</reference>
<dbReference type="GO" id="GO:0043565">
    <property type="term" value="F:sequence-specific DNA binding"/>
    <property type="evidence" value="ECO:0007669"/>
    <property type="project" value="InterPro"/>
</dbReference>
<dbReference type="SMART" id="SM00342">
    <property type="entry name" value="HTH_ARAC"/>
    <property type="match status" value="1"/>
</dbReference>
<dbReference type="GO" id="GO:0003700">
    <property type="term" value="F:DNA-binding transcription factor activity"/>
    <property type="evidence" value="ECO:0007669"/>
    <property type="project" value="InterPro"/>
</dbReference>
<dbReference type="Proteomes" id="UP001056426">
    <property type="component" value="Chromosome"/>
</dbReference>
<dbReference type="KEGG" id="alkq:M9189_02160"/>
<proteinExistence type="predicted"/>
<dbReference type="SUPFAM" id="SSF46689">
    <property type="entry name" value="Homeodomain-like"/>
    <property type="match status" value="1"/>
</dbReference>
<evidence type="ECO:0000256" key="2">
    <source>
        <dbReference type="ARBA" id="ARBA00023125"/>
    </source>
</evidence>
<evidence type="ECO:0000256" key="3">
    <source>
        <dbReference type="ARBA" id="ARBA00023163"/>
    </source>
</evidence>
<dbReference type="EMBL" id="CP098400">
    <property type="protein sequence ID" value="URW80165.1"/>
    <property type="molecule type" value="Genomic_DNA"/>
</dbReference>
<evidence type="ECO:0000313" key="6">
    <source>
        <dbReference type="Proteomes" id="UP001056426"/>
    </source>
</evidence>
<evidence type="ECO:0000256" key="1">
    <source>
        <dbReference type="ARBA" id="ARBA00023015"/>
    </source>
</evidence>
<dbReference type="RefSeq" id="WP_250724287.1">
    <property type="nucleotide sequence ID" value="NZ_CP098400.1"/>
</dbReference>
<dbReference type="InterPro" id="IPR018060">
    <property type="entry name" value="HTH_AraC"/>
</dbReference>
<dbReference type="PROSITE" id="PS01124">
    <property type="entry name" value="HTH_ARAC_FAMILY_2"/>
    <property type="match status" value="1"/>
</dbReference>
<dbReference type="PANTHER" id="PTHR43280:SF2">
    <property type="entry name" value="HTH-TYPE TRANSCRIPTIONAL REGULATOR EXSA"/>
    <property type="match status" value="1"/>
</dbReference>
<evidence type="ECO:0000259" key="4">
    <source>
        <dbReference type="PROSITE" id="PS01124"/>
    </source>
</evidence>
<accession>A0A9J6ZR78</accession>
<protein>
    <submittedName>
        <fullName evidence="5">Helix-turn-helix transcriptional regulator</fullName>
    </submittedName>
</protein>
<organism evidence="5 6">
    <name type="scientific">Xiashengella succiniciproducens</name>
    <dbReference type="NCBI Taxonomy" id="2949635"/>
    <lineage>
        <taxon>Bacteria</taxon>
        <taxon>Pseudomonadati</taxon>
        <taxon>Bacteroidota</taxon>
        <taxon>Bacteroidia</taxon>
        <taxon>Marinilabiliales</taxon>
        <taxon>Marinilabiliaceae</taxon>
        <taxon>Xiashengella</taxon>
    </lineage>
</organism>
<keyword evidence="1" id="KW-0805">Transcription regulation</keyword>
<dbReference type="AlphaFoldDB" id="A0A9J6ZR78"/>
<evidence type="ECO:0000313" key="5">
    <source>
        <dbReference type="EMBL" id="URW80165.1"/>
    </source>
</evidence>
<dbReference type="PANTHER" id="PTHR43280">
    <property type="entry name" value="ARAC-FAMILY TRANSCRIPTIONAL REGULATOR"/>
    <property type="match status" value="1"/>
</dbReference>
<name>A0A9J6ZR78_9BACT</name>
<gene>
    <name evidence="5" type="ORF">M9189_02160</name>
</gene>
<keyword evidence="2" id="KW-0238">DNA-binding</keyword>
<reference evidence="5" key="1">
    <citation type="submission" date="2022-05" db="EMBL/GenBank/DDBJ databases">
        <authorList>
            <person name="Sun X."/>
        </authorList>
    </citation>
    <scope>NUCLEOTIDE SEQUENCE</scope>
    <source>
        <strain evidence="5">Ai-910</strain>
    </source>
</reference>
<sequence>MAMSRTLFFSRLKSLTGKAPQEFIRLIRLQNAAELLKNGYSVSDASIQSGFANSKYFSSLFKKTFGVQPSKFQHPD</sequence>
<keyword evidence="3" id="KW-0804">Transcription</keyword>
<dbReference type="Pfam" id="PF12833">
    <property type="entry name" value="HTH_18"/>
    <property type="match status" value="1"/>
</dbReference>
<dbReference type="PRINTS" id="PR00032">
    <property type="entry name" value="HTHARAC"/>
</dbReference>
<dbReference type="InterPro" id="IPR009057">
    <property type="entry name" value="Homeodomain-like_sf"/>
</dbReference>
<dbReference type="InterPro" id="IPR020449">
    <property type="entry name" value="Tscrpt_reg_AraC-type_HTH"/>
</dbReference>
<dbReference type="Gene3D" id="1.10.10.60">
    <property type="entry name" value="Homeodomain-like"/>
    <property type="match status" value="1"/>
</dbReference>